<reference evidence="7 8" key="2">
    <citation type="submission" date="2018-10" db="EMBL/GenBank/DDBJ databases">
        <title>Draft genome sequence of Candidatus Sulcia muelleri from Kolla paulula, a vector of Xylella fastidiosa causing Pierces disease of grapevine in Taiwan.</title>
        <authorList>
            <person name="Shih H.-T."/>
        </authorList>
    </citation>
    <scope>NUCLEOTIDE SEQUENCE [LARGE SCALE GENOMIC DNA]</scope>
    <source>
        <strain evidence="7 8">KPTW1</strain>
    </source>
</reference>
<dbReference type="PANTHER" id="PTHR30238">
    <property type="entry name" value="MEMBRANE BOUND PREDICTED REDOX MODULATOR"/>
    <property type="match status" value="1"/>
</dbReference>
<dbReference type="PANTHER" id="PTHR30238:SF4">
    <property type="entry name" value="SLL1022 PROTEIN"/>
    <property type="match status" value="1"/>
</dbReference>
<reference evidence="8" key="1">
    <citation type="submission" date="2018-08" db="EMBL/GenBank/DDBJ databases">
        <authorList>
            <person name="Dai Z."/>
        </authorList>
    </citation>
    <scope>NUCLEOTIDE SEQUENCE [LARGE SCALE GENOMIC DNA]</scope>
    <source>
        <strain evidence="8">KPTW1</strain>
    </source>
</reference>
<feature type="transmembrane region" description="Helical" evidence="6">
    <location>
        <begin position="211"/>
        <end position="232"/>
    </location>
</feature>
<dbReference type="RefSeq" id="WP_158366194.1">
    <property type="nucleotide sequence ID" value="NZ_QWZP01000009.1"/>
</dbReference>
<dbReference type="Pfam" id="PF03741">
    <property type="entry name" value="TerC"/>
    <property type="match status" value="1"/>
</dbReference>
<feature type="transmembrane region" description="Helical" evidence="6">
    <location>
        <begin position="79"/>
        <end position="98"/>
    </location>
</feature>
<evidence type="ECO:0000256" key="5">
    <source>
        <dbReference type="ARBA" id="ARBA00023136"/>
    </source>
</evidence>
<feature type="transmembrane region" description="Helical" evidence="6">
    <location>
        <begin position="119"/>
        <end position="140"/>
    </location>
</feature>
<keyword evidence="4 6" id="KW-1133">Transmembrane helix</keyword>
<gene>
    <name evidence="7" type="ORF">D2A33_01325</name>
</gene>
<comment type="subcellular location">
    <subcellularLocation>
        <location evidence="1">Membrane</location>
        <topology evidence="1">Multi-pass membrane protein</topology>
    </subcellularLocation>
</comment>
<feature type="transmembrane region" description="Helical" evidence="6">
    <location>
        <begin position="178"/>
        <end position="199"/>
    </location>
</feature>
<dbReference type="GO" id="GO:0016020">
    <property type="term" value="C:membrane"/>
    <property type="evidence" value="ECO:0007669"/>
    <property type="project" value="UniProtKB-SubCell"/>
</dbReference>
<dbReference type="InterPro" id="IPR022493">
    <property type="entry name" value="CHP03716_TM_YkoY"/>
</dbReference>
<dbReference type="EMBL" id="QWZP01000009">
    <property type="protein sequence ID" value="RIU85701.1"/>
    <property type="molecule type" value="Genomic_DNA"/>
</dbReference>
<accession>A0A3A1MM68</accession>
<dbReference type="NCBIfam" id="TIGR03716">
    <property type="entry name" value="R_switched_YkoY"/>
    <property type="match status" value="1"/>
</dbReference>
<keyword evidence="5 6" id="KW-0472">Membrane</keyword>
<sequence length="239" mass="27841">MYKNMLKEIVYNPIHSISIVFNLVLIEAILSIDNAAILTTMVSHLNKEDRKKALKYGIIGAYIFRIISLFFASVIMKMWFLKIIGGSYLIYLGINHFISKKRTFLFLNKNLFPKVWKTIIYIEIIDILFSIDNILGVLSYSNNTLLIVLGIFISLFLIRISTIKILRFKKIYSSLEESAFIIIILLGLKLIISIYEILYPDDYFTIFLQSQIFNISFSLISLSIFILPIIYLKLLNYYI</sequence>
<proteinExistence type="inferred from homology"/>
<evidence type="ECO:0000256" key="6">
    <source>
        <dbReference type="SAM" id="Phobius"/>
    </source>
</evidence>
<name>A0A3A1MM68_9FLAO</name>
<evidence type="ECO:0000256" key="4">
    <source>
        <dbReference type="ARBA" id="ARBA00022989"/>
    </source>
</evidence>
<feature type="transmembrane region" description="Helical" evidence="6">
    <location>
        <begin position="12"/>
        <end position="32"/>
    </location>
</feature>
<dbReference type="AlphaFoldDB" id="A0A3A1MM68"/>
<feature type="transmembrane region" description="Helical" evidence="6">
    <location>
        <begin position="146"/>
        <end position="166"/>
    </location>
</feature>
<feature type="transmembrane region" description="Helical" evidence="6">
    <location>
        <begin position="53"/>
        <end position="73"/>
    </location>
</feature>
<comment type="caution">
    <text evidence="7">The sequence shown here is derived from an EMBL/GenBank/DDBJ whole genome shotgun (WGS) entry which is preliminary data.</text>
</comment>
<protein>
    <submittedName>
        <fullName evidence="7">DUF475 domain-containing protein</fullName>
    </submittedName>
</protein>
<evidence type="ECO:0000256" key="3">
    <source>
        <dbReference type="ARBA" id="ARBA00022692"/>
    </source>
</evidence>
<organism evidence="7 8">
    <name type="scientific">Candidatus Karelsulcia muelleri</name>
    <dbReference type="NCBI Taxonomy" id="336810"/>
    <lineage>
        <taxon>Bacteria</taxon>
        <taxon>Pseudomonadati</taxon>
        <taxon>Bacteroidota</taxon>
        <taxon>Flavobacteriia</taxon>
        <taxon>Flavobacteriales</taxon>
        <taxon>Candidatus Karelsulcia</taxon>
    </lineage>
</organism>
<evidence type="ECO:0000313" key="8">
    <source>
        <dbReference type="Proteomes" id="UP000265496"/>
    </source>
</evidence>
<comment type="similarity">
    <text evidence="2">Belongs to the TerC family.</text>
</comment>
<evidence type="ECO:0000256" key="1">
    <source>
        <dbReference type="ARBA" id="ARBA00004141"/>
    </source>
</evidence>
<keyword evidence="3 6" id="KW-0812">Transmembrane</keyword>
<dbReference type="InterPro" id="IPR005496">
    <property type="entry name" value="Integral_membrane_TerC"/>
</dbReference>
<evidence type="ECO:0000313" key="7">
    <source>
        <dbReference type="EMBL" id="RIU85701.1"/>
    </source>
</evidence>
<evidence type="ECO:0000256" key="2">
    <source>
        <dbReference type="ARBA" id="ARBA00007511"/>
    </source>
</evidence>
<dbReference type="Proteomes" id="UP000265496">
    <property type="component" value="Unassembled WGS sequence"/>
</dbReference>